<keyword evidence="3" id="KW-0238">DNA-binding</keyword>
<evidence type="ECO:0000256" key="5">
    <source>
        <dbReference type="ARBA" id="ARBA00023242"/>
    </source>
</evidence>
<feature type="region of interest" description="Disordered" evidence="6">
    <location>
        <begin position="225"/>
        <end position="266"/>
    </location>
</feature>
<dbReference type="Proteomes" id="UP000275267">
    <property type="component" value="Unassembled WGS sequence"/>
</dbReference>
<evidence type="ECO:0000256" key="2">
    <source>
        <dbReference type="ARBA" id="ARBA00023015"/>
    </source>
</evidence>
<dbReference type="PROSITE" id="PS00350">
    <property type="entry name" value="MADS_BOX_1"/>
    <property type="match status" value="1"/>
</dbReference>
<keyword evidence="4" id="KW-0804">Transcription</keyword>
<gene>
    <name evidence="9" type="ORF">C2845_PM09G09140</name>
</gene>
<dbReference type="PRINTS" id="PR00404">
    <property type="entry name" value="MADSDOMAIN"/>
</dbReference>
<feature type="domain" description="MADS-box" evidence="7">
    <location>
        <begin position="1"/>
        <end position="61"/>
    </location>
</feature>
<reference evidence="10" key="1">
    <citation type="journal article" date="2019" name="Nat. Commun.">
        <title>The genome of broomcorn millet.</title>
        <authorList>
            <person name="Zou C."/>
            <person name="Miki D."/>
            <person name="Li D."/>
            <person name="Tang Q."/>
            <person name="Xiao L."/>
            <person name="Rajput S."/>
            <person name="Deng P."/>
            <person name="Jia W."/>
            <person name="Huang R."/>
            <person name="Zhang M."/>
            <person name="Sun Y."/>
            <person name="Hu J."/>
            <person name="Fu X."/>
            <person name="Schnable P.S."/>
            <person name="Li F."/>
            <person name="Zhang H."/>
            <person name="Feng B."/>
            <person name="Zhu X."/>
            <person name="Liu R."/>
            <person name="Schnable J.C."/>
            <person name="Zhu J.-K."/>
            <person name="Zhang H."/>
        </authorList>
    </citation>
    <scope>NUCLEOTIDE SEQUENCE [LARGE SCALE GENOMIC DNA]</scope>
</reference>
<protein>
    <submittedName>
        <fullName evidence="9">MADS-box transcription factor 55-like</fullName>
    </submittedName>
</protein>
<dbReference type="Pfam" id="PF01486">
    <property type="entry name" value="K-box"/>
    <property type="match status" value="1"/>
</dbReference>
<keyword evidence="2" id="KW-0805">Transcription regulation</keyword>
<keyword evidence="5" id="KW-0539">Nucleus</keyword>
<proteinExistence type="predicted"/>
<dbReference type="GO" id="GO:0046983">
    <property type="term" value="F:protein dimerization activity"/>
    <property type="evidence" value="ECO:0007669"/>
    <property type="project" value="InterPro"/>
</dbReference>
<keyword evidence="10" id="KW-1185">Reference proteome</keyword>
<dbReference type="PROSITE" id="PS51297">
    <property type="entry name" value="K_BOX"/>
    <property type="match status" value="1"/>
</dbReference>
<evidence type="ECO:0000256" key="6">
    <source>
        <dbReference type="SAM" id="MobiDB-lite"/>
    </source>
</evidence>
<dbReference type="PROSITE" id="PS50066">
    <property type="entry name" value="MADS_BOX_2"/>
    <property type="match status" value="1"/>
</dbReference>
<organism evidence="9 10">
    <name type="scientific">Panicum miliaceum</name>
    <name type="common">Proso millet</name>
    <name type="synonym">Broomcorn millet</name>
    <dbReference type="NCBI Taxonomy" id="4540"/>
    <lineage>
        <taxon>Eukaryota</taxon>
        <taxon>Viridiplantae</taxon>
        <taxon>Streptophyta</taxon>
        <taxon>Embryophyta</taxon>
        <taxon>Tracheophyta</taxon>
        <taxon>Spermatophyta</taxon>
        <taxon>Magnoliopsida</taxon>
        <taxon>Liliopsida</taxon>
        <taxon>Poales</taxon>
        <taxon>Poaceae</taxon>
        <taxon>PACMAD clade</taxon>
        <taxon>Panicoideae</taxon>
        <taxon>Panicodae</taxon>
        <taxon>Paniceae</taxon>
        <taxon>Panicinae</taxon>
        <taxon>Panicum</taxon>
        <taxon>Panicum sect. Panicum</taxon>
    </lineage>
</organism>
<comment type="caution">
    <text evidence="9">The sequence shown here is derived from an EMBL/GenBank/DDBJ whole genome shotgun (WGS) entry which is preliminary data.</text>
</comment>
<evidence type="ECO:0000313" key="9">
    <source>
        <dbReference type="EMBL" id="RLN12726.1"/>
    </source>
</evidence>
<dbReference type="STRING" id="4540.A0A3L6S0B8"/>
<evidence type="ECO:0000256" key="4">
    <source>
        <dbReference type="ARBA" id="ARBA00023163"/>
    </source>
</evidence>
<evidence type="ECO:0000313" key="10">
    <source>
        <dbReference type="Proteomes" id="UP000275267"/>
    </source>
</evidence>
<sequence>MARERRPIRRIENAAARQVTFSKRRRGLFKKAEELAVLCDADVALIVFSATGKLSQFASSRHAYYYSPSASAAPPLASDLSLASAAVSDPMKDIIDKYSTHSKNLGKSDQQPSIDLNVEQSKYSSLNEQLAEASRGLRQMRGEELEGLRVEELHQMERKLEAGLHRVLRTKDQLFMQQISELQQKRVRFREALGDALRQGTQLEDDNRLLKEQVPQVISAGAAGVAAETENVLTEDGQSSESVMTALHSGSSHDNDDGSDISLKLS</sequence>
<evidence type="ECO:0000256" key="1">
    <source>
        <dbReference type="ARBA" id="ARBA00004123"/>
    </source>
</evidence>
<dbReference type="SUPFAM" id="SSF55455">
    <property type="entry name" value="SRF-like"/>
    <property type="match status" value="1"/>
</dbReference>
<dbReference type="Pfam" id="PF00319">
    <property type="entry name" value="SRF-TF"/>
    <property type="match status" value="1"/>
</dbReference>
<dbReference type="InterPro" id="IPR002487">
    <property type="entry name" value="TF_Kbox"/>
</dbReference>
<name>A0A3L6S0B8_PANMI</name>
<dbReference type="GO" id="GO:0003700">
    <property type="term" value="F:DNA-binding transcription factor activity"/>
    <property type="evidence" value="ECO:0007669"/>
    <property type="project" value="InterPro"/>
</dbReference>
<feature type="domain" description="K-box" evidence="8">
    <location>
        <begin position="116"/>
        <end position="220"/>
    </location>
</feature>
<dbReference type="EMBL" id="PQIB02000006">
    <property type="protein sequence ID" value="RLN12726.1"/>
    <property type="molecule type" value="Genomic_DNA"/>
</dbReference>
<dbReference type="Gene3D" id="3.40.1810.10">
    <property type="entry name" value="Transcription factor, MADS-box"/>
    <property type="match status" value="1"/>
</dbReference>
<dbReference type="PANTHER" id="PTHR48019">
    <property type="entry name" value="SERUM RESPONSE FACTOR HOMOLOG"/>
    <property type="match status" value="1"/>
</dbReference>
<evidence type="ECO:0000259" key="7">
    <source>
        <dbReference type="PROSITE" id="PS50066"/>
    </source>
</evidence>
<accession>A0A3L6S0B8</accession>
<comment type="subcellular location">
    <subcellularLocation>
        <location evidence="1">Nucleus</location>
    </subcellularLocation>
</comment>
<dbReference type="InterPro" id="IPR036879">
    <property type="entry name" value="TF_MADSbox_sf"/>
</dbReference>
<evidence type="ECO:0000259" key="8">
    <source>
        <dbReference type="PROSITE" id="PS51297"/>
    </source>
</evidence>
<dbReference type="InterPro" id="IPR002100">
    <property type="entry name" value="TF_MADSbox"/>
</dbReference>
<dbReference type="OrthoDB" id="1898716at2759"/>
<dbReference type="SMART" id="SM00432">
    <property type="entry name" value="MADS"/>
    <property type="match status" value="1"/>
</dbReference>
<dbReference type="InterPro" id="IPR050142">
    <property type="entry name" value="MADS-box/MEF2_TF"/>
</dbReference>
<dbReference type="AlphaFoldDB" id="A0A3L6S0B8"/>
<dbReference type="GO" id="GO:0005634">
    <property type="term" value="C:nucleus"/>
    <property type="evidence" value="ECO:0007669"/>
    <property type="project" value="UniProtKB-SubCell"/>
</dbReference>
<dbReference type="GO" id="GO:0003677">
    <property type="term" value="F:DNA binding"/>
    <property type="evidence" value="ECO:0007669"/>
    <property type="project" value="UniProtKB-KW"/>
</dbReference>
<evidence type="ECO:0000256" key="3">
    <source>
        <dbReference type="ARBA" id="ARBA00023125"/>
    </source>
</evidence>